<reference evidence="6" key="1">
    <citation type="submission" date="2017-06" db="EMBL/GenBank/DDBJ databases">
        <authorList>
            <person name="Varghese N."/>
            <person name="Submissions S."/>
        </authorList>
    </citation>
    <scope>NUCLEOTIDE SEQUENCE [LARGE SCALE GENOMIC DNA]</scope>
    <source>
        <strain evidence="6">JAD2</strain>
    </source>
</reference>
<name>A0A212RKY2_9CHLR</name>
<keyword evidence="6" id="KW-1185">Reference proteome</keyword>
<gene>
    <name evidence="5" type="ORF">SAMN02746019_00017150</name>
</gene>
<dbReference type="FunCoup" id="A0A212RKY2">
    <property type="interactions" value="175"/>
</dbReference>
<proteinExistence type="predicted"/>
<evidence type="ECO:0000256" key="1">
    <source>
        <dbReference type="ARBA" id="ARBA00022729"/>
    </source>
</evidence>
<dbReference type="PANTHER" id="PTHR13887">
    <property type="entry name" value="GLUTATHIONE S-TRANSFERASE KAPPA"/>
    <property type="match status" value="1"/>
</dbReference>
<dbReference type="Pfam" id="PF13743">
    <property type="entry name" value="Thioredoxin_5"/>
    <property type="match status" value="1"/>
</dbReference>
<organism evidence="5 6">
    <name type="scientific">Thermoflexus hugenholtzii JAD2</name>
    <dbReference type="NCBI Taxonomy" id="877466"/>
    <lineage>
        <taxon>Bacteria</taxon>
        <taxon>Bacillati</taxon>
        <taxon>Chloroflexota</taxon>
        <taxon>Thermoflexia</taxon>
        <taxon>Thermoflexales</taxon>
        <taxon>Thermoflexaceae</taxon>
        <taxon>Thermoflexus</taxon>
    </lineage>
</organism>
<dbReference type="InterPro" id="IPR036249">
    <property type="entry name" value="Thioredoxin-like_sf"/>
</dbReference>
<keyword evidence="4" id="KW-0676">Redox-active center</keyword>
<keyword evidence="5" id="KW-0413">Isomerase</keyword>
<dbReference type="Gene3D" id="3.40.30.10">
    <property type="entry name" value="Glutaredoxin"/>
    <property type="match status" value="1"/>
</dbReference>
<dbReference type="AlphaFoldDB" id="A0A212RKY2"/>
<protein>
    <submittedName>
        <fullName evidence="5">Predicted dithiol-disulfide isomerase, DsbA family</fullName>
    </submittedName>
</protein>
<accession>A0A212RKY2</accession>
<evidence type="ECO:0000313" key="5">
    <source>
        <dbReference type="EMBL" id="SNB73101.1"/>
    </source>
</evidence>
<evidence type="ECO:0000256" key="4">
    <source>
        <dbReference type="ARBA" id="ARBA00023284"/>
    </source>
</evidence>
<dbReference type="InParanoid" id="A0A212RKY2"/>
<evidence type="ECO:0000256" key="3">
    <source>
        <dbReference type="ARBA" id="ARBA00023157"/>
    </source>
</evidence>
<keyword evidence="3" id="KW-1015">Disulfide bond</keyword>
<evidence type="ECO:0000313" key="6">
    <source>
        <dbReference type="Proteomes" id="UP000197025"/>
    </source>
</evidence>
<dbReference type="Proteomes" id="UP000197025">
    <property type="component" value="Unassembled WGS sequence"/>
</dbReference>
<dbReference type="GO" id="GO:0016853">
    <property type="term" value="F:isomerase activity"/>
    <property type="evidence" value="ECO:0007669"/>
    <property type="project" value="UniProtKB-KW"/>
</dbReference>
<sequence>MVREFAGRVTVEHRCFALAPDPEAISRIFGSPERGKAEILTHWAAARRHPDGEAIHVEGMRSASFPYPYSMPGLKACKAAELQGGPEAHWDLFDRVQRAHAVEARNIADFEVLRDCAREVGLDLERWERDFRSPEVERRVQADLQEAARRGIHAVPTLILNDRWVVQGAVPEEFLRWVIADLLAGRDPSRRS</sequence>
<keyword evidence="2" id="KW-0560">Oxidoreductase</keyword>
<dbReference type="SUPFAM" id="SSF52833">
    <property type="entry name" value="Thioredoxin-like"/>
    <property type="match status" value="1"/>
</dbReference>
<dbReference type="GO" id="GO:0016491">
    <property type="term" value="F:oxidoreductase activity"/>
    <property type="evidence" value="ECO:0007669"/>
    <property type="project" value="UniProtKB-KW"/>
</dbReference>
<dbReference type="EMBL" id="FYEK01000066">
    <property type="protein sequence ID" value="SNB73101.1"/>
    <property type="molecule type" value="Genomic_DNA"/>
</dbReference>
<keyword evidence="1" id="KW-0732">Signal</keyword>
<evidence type="ECO:0000256" key="2">
    <source>
        <dbReference type="ARBA" id="ARBA00023002"/>
    </source>
</evidence>
<dbReference type="PANTHER" id="PTHR13887:SF14">
    <property type="entry name" value="DISULFIDE BOND FORMATION PROTEIN D"/>
    <property type="match status" value="1"/>
</dbReference>